<evidence type="ECO:0000256" key="2">
    <source>
        <dbReference type="SAM" id="Phobius"/>
    </source>
</evidence>
<evidence type="ECO:0000313" key="4">
    <source>
        <dbReference type="Proteomes" id="UP000195208"/>
    </source>
</evidence>
<feature type="transmembrane region" description="Helical" evidence="2">
    <location>
        <begin position="109"/>
        <end position="127"/>
    </location>
</feature>
<accession>A0ABX3Z0Q8</accession>
<protein>
    <recommendedName>
        <fullName evidence="5">DUF2951 domain-containing protein</fullName>
    </recommendedName>
</protein>
<keyword evidence="2" id="KW-1133">Transmembrane helix</keyword>
<dbReference type="RefSeq" id="WP_039644900.1">
    <property type="nucleotide sequence ID" value="NZ_JAPTFZ010000006.1"/>
</dbReference>
<keyword evidence="2" id="KW-0472">Membrane</keyword>
<evidence type="ECO:0000256" key="1">
    <source>
        <dbReference type="SAM" id="Coils"/>
    </source>
</evidence>
<keyword evidence="4" id="KW-1185">Reference proteome</keyword>
<dbReference type="EMBL" id="NEFX01000018">
    <property type="protein sequence ID" value="OTW30461.1"/>
    <property type="molecule type" value="Genomic_DNA"/>
</dbReference>
<sequence length="133" mass="15540">MQSLEVRVSVVEDDIRDVKSDLKELKKEMSEQDEKIERKIDEKFREIENKIDRNNDVQTSKTDKIADGIDSIKDAMHRQELTNLDLNNKVSAITKDRNDEVKERNKMKWGIYGIGFSLASSFIFTWLKITLGF</sequence>
<dbReference type="GeneID" id="41072790"/>
<gene>
    <name evidence="3" type="ORF">B9M88_09330</name>
</gene>
<reference evidence="3 4" key="1">
    <citation type="submission" date="2017-04" db="EMBL/GenBank/DDBJ databases">
        <title>Staphylococcus agnetis, a potential pathogen in the broiler production.</title>
        <authorList>
            <person name="Poulsen L."/>
        </authorList>
    </citation>
    <scope>NUCLEOTIDE SEQUENCE [LARGE SCALE GENOMIC DNA]</scope>
    <source>
        <strain evidence="3 4">723_310714_2_2_spleen</strain>
    </source>
</reference>
<organism evidence="3 4">
    <name type="scientific">Staphylococcus agnetis</name>
    <dbReference type="NCBI Taxonomy" id="985762"/>
    <lineage>
        <taxon>Bacteria</taxon>
        <taxon>Bacillati</taxon>
        <taxon>Bacillota</taxon>
        <taxon>Bacilli</taxon>
        <taxon>Bacillales</taxon>
        <taxon>Staphylococcaceae</taxon>
        <taxon>Staphylococcus</taxon>
    </lineage>
</organism>
<keyword evidence="2" id="KW-0812">Transmembrane</keyword>
<name>A0ABX3Z0Q8_9STAP</name>
<dbReference type="Proteomes" id="UP000195208">
    <property type="component" value="Unassembled WGS sequence"/>
</dbReference>
<proteinExistence type="predicted"/>
<keyword evidence="1" id="KW-0175">Coiled coil</keyword>
<evidence type="ECO:0008006" key="5">
    <source>
        <dbReference type="Google" id="ProtNLM"/>
    </source>
</evidence>
<feature type="coiled-coil region" evidence="1">
    <location>
        <begin position="8"/>
        <end position="46"/>
    </location>
</feature>
<evidence type="ECO:0000313" key="3">
    <source>
        <dbReference type="EMBL" id="OTW30461.1"/>
    </source>
</evidence>
<comment type="caution">
    <text evidence="3">The sequence shown here is derived from an EMBL/GenBank/DDBJ whole genome shotgun (WGS) entry which is preliminary data.</text>
</comment>